<gene>
    <name evidence="1" type="ORF">GE061_007763</name>
</gene>
<organism evidence="1 2">
    <name type="scientific">Apolygus lucorum</name>
    <name type="common">Small green plant bug</name>
    <name type="synonym">Lygocoris lucorum</name>
    <dbReference type="NCBI Taxonomy" id="248454"/>
    <lineage>
        <taxon>Eukaryota</taxon>
        <taxon>Metazoa</taxon>
        <taxon>Ecdysozoa</taxon>
        <taxon>Arthropoda</taxon>
        <taxon>Hexapoda</taxon>
        <taxon>Insecta</taxon>
        <taxon>Pterygota</taxon>
        <taxon>Neoptera</taxon>
        <taxon>Paraneoptera</taxon>
        <taxon>Hemiptera</taxon>
        <taxon>Heteroptera</taxon>
        <taxon>Panheteroptera</taxon>
        <taxon>Cimicomorpha</taxon>
        <taxon>Miridae</taxon>
        <taxon>Mirini</taxon>
        <taxon>Apolygus</taxon>
    </lineage>
</organism>
<sequence>MHRVRLEKIDRNAQRGLLDSNNGEKKKLWPERLPEIDEDLDVEAIQQYMSRVAYLYQKTKKLLNNLKDTIHNQLSKSVDELGKHVDMAVDRKISFIRPYLRSLLRANSRSLLGNMMKRMMHRKGSHESTNGTFIDVRSDSSKRIGLANREETFVEAKVEHNGGRKKEVQKKNSGDIIKKSTDKVKRKLTNKFKKLKAKAKRKNVDAAFKIGEYRSECTVQFAVLCYH</sequence>
<dbReference type="AlphaFoldDB" id="A0A8S9WPF4"/>
<protein>
    <submittedName>
        <fullName evidence="1">Uncharacterized protein</fullName>
    </submittedName>
</protein>
<dbReference type="EMBL" id="WIXP02000016">
    <property type="protein sequence ID" value="KAF6198018.1"/>
    <property type="molecule type" value="Genomic_DNA"/>
</dbReference>
<evidence type="ECO:0000313" key="2">
    <source>
        <dbReference type="Proteomes" id="UP000466442"/>
    </source>
</evidence>
<evidence type="ECO:0000313" key="1">
    <source>
        <dbReference type="EMBL" id="KAF6198018.1"/>
    </source>
</evidence>
<proteinExistence type="predicted"/>
<comment type="caution">
    <text evidence="1">The sequence shown here is derived from an EMBL/GenBank/DDBJ whole genome shotgun (WGS) entry which is preliminary data.</text>
</comment>
<name>A0A8S9WPF4_APOLU</name>
<reference evidence="1" key="1">
    <citation type="journal article" date="2021" name="Mol. Ecol. Resour.">
        <title>Apolygus lucorum genome provides insights into omnivorousness and mesophyll feeding.</title>
        <authorList>
            <person name="Liu Y."/>
            <person name="Liu H."/>
            <person name="Wang H."/>
            <person name="Huang T."/>
            <person name="Liu B."/>
            <person name="Yang B."/>
            <person name="Yin L."/>
            <person name="Li B."/>
            <person name="Zhang Y."/>
            <person name="Zhang S."/>
            <person name="Jiang F."/>
            <person name="Zhang X."/>
            <person name="Ren Y."/>
            <person name="Wang B."/>
            <person name="Wang S."/>
            <person name="Lu Y."/>
            <person name="Wu K."/>
            <person name="Fan W."/>
            <person name="Wang G."/>
        </authorList>
    </citation>
    <scope>NUCLEOTIDE SEQUENCE</scope>
    <source>
        <strain evidence="1">12Hb</strain>
    </source>
</reference>
<keyword evidence="2" id="KW-1185">Reference proteome</keyword>
<accession>A0A8S9WPF4</accession>
<dbReference type="Proteomes" id="UP000466442">
    <property type="component" value="Linkage Group LG16"/>
</dbReference>